<name>A0AA38CBE6_TAXCH</name>
<sequence length="51" mass="5872">IFTHTVEAAYDNYADRDKVAGILVTNYEVELKEFQEKNKGNIAEPDRILTE</sequence>
<reference evidence="1 2" key="1">
    <citation type="journal article" date="2021" name="Nat. Plants">
        <title>The Taxus genome provides insights into paclitaxel biosynthesis.</title>
        <authorList>
            <person name="Xiong X."/>
            <person name="Gou J."/>
            <person name="Liao Q."/>
            <person name="Li Y."/>
            <person name="Zhou Q."/>
            <person name="Bi G."/>
            <person name="Li C."/>
            <person name="Du R."/>
            <person name="Wang X."/>
            <person name="Sun T."/>
            <person name="Guo L."/>
            <person name="Liang H."/>
            <person name="Lu P."/>
            <person name="Wu Y."/>
            <person name="Zhang Z."/>
            <person name="Ro D.K."/>
            <person name="Shang Y."/>
            <person name="Huang S."/>
            <person name="Yan J."/>
        </authorList>
    </citation>
    <scope>NUCLEOTIDE SEQUENCE [LARGE SCALE GENOMIC DNA]</scope>
    <source>
        <strain evidence="1">Ta-2019</strain>
    </source>
</reference>
<dbReference type="EMBL" id="JAHRHJ020000010">
    <property type="protein sequence ID" value="KAH9297242.1"/>
    <property type="molecule type" value="Genomic_DNA"/>
</dbReference>
<evidence type="ECO:0000313" key="1">
    <source>
        <dbReference type="EMBL" id="KAH9297242.1"/>
    </source>
</evidence>
<feature type="non-terminal residue" evidence="1">
    <location>
        <position position="1"/>
    </location>
</feature>
<dbReference type="AlphaFoldDB" id="A0AA38CBE6"/>
<proteinExistence type="predicted"/>
<dbReference type="Proteomes" id="UP000824469">
    <property type="component" value="Unassembled WGS sequence"/>
</dbReference>
<protein>
    <submittedName>
        <fullName evidence="1">Uncharacterized protein</fullName>
    </submittedName>
</protein>
<evidence type="ECO:0000313" key="2">
    <source>
        <dbReference type="Proteomes" id="UP000824469"/>
    </source>
</evidence>
<comment type="caution">
    <text evidence="1">The sequence shown here is derived from an EMBL/GenBank/DDBJ whole genome shotgun (WGS) entry which is preliminary data.</text>
</comment>
<feature type="non-terminal residue" evidence="1">
    <location>
        <position position="51"/>
    </location>
</feature>
<accession>A0AA38CBE6</accession>
<gene>
    <name evidence="1" type="ORF">KI387_028924</name>
</gene>
<organism evidence="1 2">
    <name type="scientific">Taxus chinensis</name>
    <name type="common">Chinese yew</name>
    <name type="synonym">Taxus wallichiana var. chinensis</name>
    <dbReference type="NCBI Taxonomy" id="29808"/>
    <lineage>
        <taxon>Eukaryota</taxon>
        <taxon>Viridiplantae</taxon>
        <taxon>Streptophyta</taxon>
        <taxon>Embryophyta</taxon>
        <taxon>Tracheophyta</taxon>
        <taxon>Spermatophyta</taxon>
        <taxon>Pinopsida</taxon>
        <taxon>Pinidae</taxon>
        <taxon>Conifers II</taxon>
        <taxon>Cupressales</taxon>
        <taxon>Taxaceae</taxon>
        <taxon>Taxus</taxon>
    </lineage>
</organism>
<keyword evidence="2" id="KW-1185">Reference proteome</keyword>